<sequence length="374" mass="43759">MKEKARVIICTGLLLSLSIGNILSPKKVFSNKENRYLQGLPKLNLDTIISGKFSKDFETYTTDQFISRDNWIGLKTIADLSLLKKDNGRVYFGKEDYLFDIDKEIDEEQLKKNIENINTFLDKMNKYNIPVTSLLVPSKSTVLNHKLPLYAPIVDESYIIDKLESSFNGKMKLINLVKALSEKSNEDIYYRTDHHWTTKGAFYAYKYYMEAIGENPLKEEEFIVKKISQEFWGTNYRKANFYLGKPDDIYIYEPKENVKYNIKINNKEEVHSLYDEAYLNKTDKYSYFLGGDKSLMEIETSVKNKKSLLVIKDSFANSFIPFLTNHYEKIIVIDPRHFNMNIEELVKEKEIDEILLLFNVQNFAKEKALFVLGR</sequence>
<dbReference type="Pfam" id="PF14286">
    <property type="entry name" value="DHHW"/>
    <property type="match status" value="1"/>
</dbReference>
<dbReference type="Proteomes" id="UP001524478">
    <property type="component" value="Unassembled WGS sequence"/>
</dbReference>
<name>A0ABT1S7C9_9FIRM</name>
<organism evidence="1 2">
    <name type="scientific">Tissierella carlieri</name>
    <dbReference type="NCBI Taxonomy" id="689904"/>
    <lineage>
        <taxon>Bacteria</taxon>
        <taxon>Bacillati</taxon>
        <taxon>Bacillota</taxon>
        <taxon>Tissierellia</taxon>
        <taxon>Tissierellales</taxon>
        <taxon>Tissierellaceae</taxon>
        <taxon>Tissierella</taxon>
    </lineage>
</organism>
<dbReference type="EMBL" id="JANGAC010000003">
    <property type="protein sequence ID" value="MCQ4922375.1"/>
    <property type="molecule type" value="Genomic_DNA"/>
</dbReference>
<reference evidence="1 2" key="1">
    <citation type="submission" date="2022-06" db="EMBL/GenBank/DDBJ databases">
        <title>Isolation of gut microbiota from human fecal samples.</title>
        <authorList>
            <person name="Pamer E.G."/>
            <person name="Barat B."/>
            <person name="Waligurski E."/>
            <person name="Medina S."/>
            <person name="Paddock L."/>
            <person name="Mostad J."/>
        </authorList>
    </citation>
    <scope>NUCLEOTIDE SEQUENCE [LARGE SCALE GENOMIC DNA]</scope>
    <source>
        <strain evidence="1 2">DFI.7.95</strain>
    </source>
</reference>
<proteinExistence type="predicted"/>
<evidence type="ECO:0000313" key="2">
    <source>
        <dbReference type="Proteomes" id="UP001524478"/>
    </source>
</evidence>
<accession>A0ABT1S7C9</accession>
<evidence type="ECO:0000313" key="1">
    <source>
        <dbReference type="EMBL" id="MCQ4922375.1"/>
    </source>
</evidence>
<gene>
    <name evidence="1" type="ORF">NE686_04705</name>
</gene>
<keyword evidence="2" id="KW-1185">Reference proteome</keyword>
<protein>
    <submittedName>
        <fullName evidence="1">DHHW family protein</fullName>
    </submittedName>
</protein>
<dbReference type="InterPro" id="IPR025945">
    <property type="entry name" value="DHHW"/>
</dbReference>
<dbReference type="RefSeq" id="WP_256310656.1">
    <property type="nucleotide sequence ID" value="NZ_JANGAC010000003.1"/>
</dbReference>
<comment type="caution">
    <text evidence="1">The sequence shown here is derived from an EMBL/GenBank/DDBJ whole genome shotgun (WGS) entry which is preliminary data.</text>
</comment>